<dbReference type="Proteomes" id="UP000266177">
    <property type="component" value="Unassembled WGS sequence"/>
</dbReference>
<proteinExistence type="predicted"/>
<dbReference type="PANTHER" id="PTHR48081:SF13">
    <property type="entry name" value="ALPHA_BETA HYDROLASE"/>
    <property type="match status" value="1"/>
</dbReference>
<dbReference type="GO" id="GO:0016787">
    <property type="term" value="F:hydrolase activity"/>
    <property type="evidence" value="ECO:0007669"/>
    <property type="project" value="UniProtKB-KW"/>
</dbReference>
<sequence>MKETRIYKQVNNCSIYADIYYQGANSPVILYIHGGALIFGSREMLSSEQIEFFKRSGFSVVNIDYRLAPETEFECIIEDIRDAIDWVRTKATEWYDFDIDNMAVMGSSAGGYLSLLTGTMDIKPKAIVSFYGYGDILGEWYAQPSEFYCKKPMITRASAIKQIGDEEVTAGKWNRFEFYLYCRQQGVWIQEVTGMDRMNDVDKLTQFNPINNVSVDYPPTLFLHGDQDTDVPYEQSVIMHEKLKGKGVYSKLITMEGADHVFDRNFKDPAVQRAFHDVLEFLKTYLCK</sequence>
<accession>A0A3A3GLA3</accession>
<dbReference type="EMBL" id="QYZD01000004">
    <property type="protein sequence ID" value="RJG25311.1"/>
    <property type="molecule type" value="Genomic_DNA"/>
</dbReference>
<dbReference type="Gene3D" id="3.40.50.1820">
    <property type="entry name" value="alpha/beta hydrolase"/>
    <property type="match status" value="1"/>
</dbReference>
<name>A0A3A3GLA3_PANTH</name>
<feature type="domain" description="BD-FAE-like" evidence="2">
    <location>
        <begin position="22"/>
        <end position="243"/>
    </location>
</feature>
<gene>
    <name evidence="3" type="ORF">DQX05_07670</name>
</gene>
<dbReference type="InterPro" id="IPR029058">
    <property type="entry name" value="AB_hydrolase_fold"/>
</dbReference>
<dbReference type="Pfam" id="PF20434">
    <property type="entry name" value="BD-FAE"/>
    <property type="match status" value="1"/>
</dbReference>
<dbReference type="SUPFAM" id="SSF53474">
    <property type="entry name" value="alpha/beta-Hydrolases"/>
    <property type="match status" value="1"/>
</dbReference>
<dbReference type="AlphaFoldDB" id="A0A3A3GLA3"/>
<dbReference type="PANTHER" id="PTHR48081">
    <property type="entry name" value="AB HYDROLASE SUPERFAMILY PROTEIN C4A8.06C"/>
    <property type="match status" value="1"/>
</dbReference>
<evidence type="ECO:0000259" key="2">
    <source>
        <dbReference type="Pfam" id="PF20434"/>
    </source>
</evidence>
<dbReference type="RefSeq" id="WP_119792352.1">
    <property type="nucleotide sequence ID" value="NZ_QYZD01000004.1"/>
</dbReference>
<dbReference type="InterPro" id="IPR050300">
    <property type="entry name" value="GDXG_lipolytic_enzyme"/>
</dbReference>
<evidence type="ECO:0000313" key="3">
    <source>
        <dbReference type="EMBL" id="RJG25311.1"/>
    </source>
</evidence>
<protein>
    <submittedName>
        <fullName evidence="3">Alpha/beta hydrolase</fullName>
    </submittedName>
</protein>
<evidence type="ECO:0000313" key="4">
    <source>
        <dbReference type="Proteomes" id="UP000266177"/>
    </source>
</evidence>
<keyword evidence="1 3" id="KW-0378">Hydrolase</keyword>
<dbReference type="InterPro" id="IPR049492">
    <property type="entry name" value="BD-FAE-like_dom"/>
</dbReference>
<comment type="caution">
    <text evidence="3">The sequence shown here is derived from an EMBL/GenBank/DDBJ whole genome shotgun (WGS) entry which is preliminary data.</text>
</comment>
<evidence type="ECO:0000256" key="1">
    <source>
        <dbReference type="ARBA" id="ARBA00022801"/>
    </source>
</evidence>
<organism evidence="3 4">
    <name type="scientific">Paenibacillus thiaminolyticus</name>
    <name type="common">Bacillus thiaminolyticus</name>
    <dbReference type="NCBI Taxonomy" id="49283"/>
    <lineage>
        <taxon>Bacteria</taxon>
        <taxon>Bacillati</taxon>
        <taxon>Bacillota</taxon>
        <taxon>Bacilli</taxon>
        <taxon>Bacillales</taxon>
        <taxon>Paenibacillaceae</taxon>
        <taxon>Paenibacillus</taxon>
    </lineage>
</organism>
<reference evidence="3 4" key="1">
    <citation type="submission" date="2018-09" db="EMBL/GenBank/DDBJ databases">
        <title>Paenibacillus SK2017-BO5.</title>
        <authorList>
            <person name="Piskunova J.V."/>
            <person name="Dubiley S.A."/>
            <person name="Severinov K.V."/>
        </authorList>
    </citation>
    <scope>NUCLEOTIDE SEQUENCE [LARGE SCALE GENOMIC DNA]</scope>
    <source>
        <strain evidence="3 4">BO5</strain>
    </source>
</reference>
<dbReference type="OrthoDB" id="179999at2"/>